<dbReference type="GO" id="GO:0010468">
    <property type="term" value="P:regulation of gene expression"/>
    <property type="evidence" value="ECO:0007669"/>
    <property type="project" value="UniProtKB-ARBA"/>
</dbReference>
<dbReference type="PROSITE" id="PS50084">
    <property type="entry name" value="KH_TYPE_1"/>
    <property type="match status" value="1"/>
</dbReference>
<feature type="compositionally biased region" description="Acidic residues" evidence="1">
    <location>
        <begin position="89"/>
        <end position="98"/>
    </location>
</feature>
<protein>
    <submittedName>
        <fullName evidence="2">Uncharacterized protein</fullName>
    </submittedName>
</protein>
<dbReference type="InterPro" id="IPR004088">
    <property type="entry name" value="KH_dom_type_1"/>
</dbReference>
<proteinExistence type="predicted"/>
<dbReference type="InterPro" id="IPR036612">
    <property type="entry name" value="KH_dom_type_1_sf"/>
</dbReference>
<dbReference type="Pfam" id="PF00013">
    <property type="entry name" value="KH_1"/>
    <property type="match status" value="1"/>
</dbReference>
<organism evidence="2">
    <name type="scientific">Cyprideis torosa</name>
    <dbReference type="NCBI Taxonomy" id="163714"/>
    <lineage>
        <taxon>Eukaryota</taxon>
        <taxon>Metazoa</taxon>
        <taxon>Ecdysozoa</taxon>
        <taxon>Arthropoda</taxon>
        <taxon>Crustacea</taxon>
        <taxon>Oligostraca</taxon>
        <taxon>Ostracoda</taxon>
        <taxon>Podocopa</taxon>
        <taxon>Podocopida</taxon>
        <taxon>Cytherocopina</taxon>
        <taxon>Cytheroidea</taxon>
        <taxon>Cytherideidae</taxon>
        <taxon>Cyprideis</taxon>
    </lineage>
</organism>
<feature type="compositionally biased region" description="Basic residues" evidence="1">
    <location>
        <begin position="68"/>
        <end position="80"/>
    </location>
</feature>
<dbReference type="SMART" id="SM00322">
    <property type="entry name" value="KH"/>
    <property type="match status" value="1"/>
</dbReference>
<evidence type="ECO:0000313" key="2">
    <source>
        <dbReference type="EMBL" id="CAD7222546.1"/>
    </source>
</evidence>
<gene>
    <name evidence="2" type="ORF">CTOB1V02_LOCUS548</name>
</gene>
<sequence length="98" mass="10206">MSWNQGGGGGYGDDEGTTEFFVPSDQVGRIIGKGGSRISEIKYESGANINLVLGDGSLNVQLHLIGGKKHKKSAVGRKKGSSLQTNGGAEEEEDGNAR</sequence>
<feature type="compositionally biased region" description="Gly residues" evidence="1">
    <location>
        <begin position="1"/>
        <end position="11"/>
    </location>
</feature>
<name>A0A7R8W0K8_9CRUS</name>
<dbReference type="GO" id="GO:0003723">
    <property type="term" value="F:RNA binding"/>
    <property type="evidence" value="ECO:0007669"/>
    <property type="project" value="UniProtKB-UniRule"/>
</dbReference>
<dbReference type="AlphaFoldDB" id="A0A7R8W0K8"/>
<dbReference type="Gene3D" id="3.30.1370.10">
    <property type="entry name" value="K Homology domain, type 1"/>
    <property type="match status" value="1"/>
</dbReference>
<feature type="region of interest" description="Disordered" evidence="1">
    <location>
        <begin position="1"/>
        <end position="20"/>
    </location>
</feature>
<accession>A0A7R8W0K8</accession>
<dbReference type="EMBL" id="OB660071">
    <property type="protein sequence ID" value="CAD7222546.1"/>
    <property type="molecule type" value="Genomic_DNA"/>
</dbReference>
<evidence type="ECO:0000256" key="1">
    <source>
        <dbReference type="SAM" id="MobiDB-lite"/>
    </source>
</evidence>
<reference evidence="2" key="1">
    <citation type="submission" date="2020-11" db="EMBL/GenBank/DDBJ databases">
        <authorList>
            <person name="Tran Van P."/>
        </authorList>
    </citation>
    <scope>NUCLEOTIDE SEQUENCE</scope>
</reference>
<dbReference type="InterPro" id="IPR004087">
    <property type="entry name" value="KH_dom"/>
</dbReference>
<dbReference type="SUPFAM" id="SSF54791">
    <property type="entry name" value="Eukaryotic type KH-domain (KH-domain type I)"/>
    <property type="match status" value="1"/>
</dbReference>
<feature type="region of interest" description="Disordered" evidence="1">
    <location>
        <begin position="68"/>
        <end position="98"/>
    </location>
</feature>